<feature type="domain" description="RING-type" evidence="7">
    <location>
        <begin position="249"/>
        <end position="292"/>
    </location>
</feature>
<dbReference type="PANTHER" id="PTHR22894">
    <property type="entry name" value="RING-TYPE DOMAIN-CONTAINING PROTEIN"/>
    <property type="match status" value="1"/>
</dbReference>
<feature type="transmembrane region" description="Helical" evidence="6">
    <location>
        <begin position="397"/>
        <end position="423"/>
    </location>
</feature>
<proteinExistence type="predicted"/>
<keyword evidence="6" id="KW-1133">Transmembrane helix</keyword>
<dbReference type="SUPFAM" id="SSF57850">
    <property type="entry name" value="RING/U-box"/>
    <property type="match status" value="1"/>
</dbReference>
<keyword evidence="2 4" id="KW-0863">Zinc-finger</keyword>
<keyword evidence="3" id="KW-0862">Zinc</keyword>
<evidence type="ECO:0000259" key="7">
    <source>
        <dbReference type="PROSITE" id="PS50089"/>
    </source>
</evidence>
<feature type="compositionally biased region" description="Low complexity" evidence="5">
    <location>
        <begin position="209"/>
        <end position="226"/>
    </location>
</feature>
<evidence type="ECO:0000256" key="1">
    <source>
        <dbReference type="ARBA" id="ARBA00022723"/>
    </source>
</evidence>
<evidence type="ECO:0000256" key="2">
    <source>
        <dbReference type="ARBA" id="ARBA00022771"/>
    </source>
</evidence>
<feature type="region of interest" description="Disordered" evidence="5">
    <location>
        <begin position="142"/>
        <end position="240"/>
    </location>
</feature>
<dbReference type="InterPro" id="IPR017907">
    <property type="entry name" value="Znf_RING_CS"/>
</dbReference>
<sequence length="444" mass="49194">MRTGRFEDGLMQSRQHRETSPAAECCRHREGRDYSQRALGPLQSLSPVFLPHQSQTIDSSAVTWPSVPLCQGHAYSQDELQQPTHIQRVGMLCHQRHVRQREVRHLLPKHLKIMKLNPNPRRRNGLREWRITRSLTFAKPNRIGGIGRKSEEWNTKGAVPREDWTNQLGDIGAVARPRPSTPLSSRPAMDRRRSSSQPGRDVSHREGPMGRAGAGSPSSSRSASSGHTMGRPEASSQSCSLMGNRDGHCPVCLQTANFPVTTNCGHLFCATCLIAYWRYGSWLSAISCPVCRQEVNTLHRLFSESESDRRSKEVVGDIRDYNKRYSGAPRKVMDYLCDAPLLLHLWARGLTAVGGLVCLFFFRVALCCVGTVVSFSSHPLHTVSPSSSPSSSSLETHQSLCGLLGILDDLVVVVLLLICVINIHQQMAPERGRSASALATRGVL</sequence>
<feature type="transmembrane region" description="Helical" evidence="6">
    <location>
        <begin position="350"/>
        <end position="377"/>
    </location>
</feature>
<dbReference type="InterPro" id="IPR038896">
    <property type="entry name" value="RNF170"/>
</dbReference>
<reference evidence="8" key="1">
    <citation type="journal article" date="2023" name="Front. Mar. Sci.">
        <title>A new Merluccius polli reference genome to investigate the effects of global change in West African waters.</title>
        <authorList>
            <person name="Mateo J.L."/>
            <person name="Blanco-Fernandez C."/>
            <person name="Garcia-Vazquez E."/>
            <person name="Machado-Schiaffino G."/>
        </authorList>
    </citation>
    <scope>NUCLEOTIDE SEQUENCE</scope>
    <source>
        <strain evidence="8">C29</strain>
        <tissue evidence="8">Fin</tissue>
    </source>
</reference>
<dbReference type="AlphaFoldDB" id="A0AA47PB23"/>
<keyword evidence="1" id="KW-0479">Metal-binding</keyword>
<feature type="compositionally biased region" description="Basic and acidic residues" evidence="5">
    <location>
        <begin position="148"/>
        <end position="164"/>
    </location>
</feature>
<accession>A0AA47PB23</accession>
<keyword evidence="6" id="KW-0812">Transmembrane</keyword>
<dbReference type="PROSITE" id="PS50089">
    <property type="entry name" value="ZF_RING_2"/>
    <property type="match status" value="1"/>
</dbReference>
<dbReference type="Pfam" id="PF13445">
    <property type="entry name" value="zf-RING_UBOX"/>
    <property type="match status" value="1"/>
</dbReference>
<dbReference type="CDD" id="cd16553">
    <property type="entry name" value="RING-HC_RNF170"/>
    <property type="match status" value="1"/>
</dbReference>
<dbReference type="Proteomes" id="UP001174136">
    <property type="component" value="Unassembled WGS sequence"/>
</dbReference>
<evidence type="ECO:0000313" key="9">
    <source>
        <dbReference type="Proteomes" id="UP001174136"/>
    </source>
</evidence>
<dbReference type="InterPro" id="IPR013083">
    <property type="entry name" value="Znf_RING/FYVE/PHD"/>
</dbReference>
<evidence type="ECO:0000256" key="5">
    <source>
        <dbReference type="SAM" id="MobiDB-lite"/>
    </source>
</evidence>
<dbReference type="SMART" id="SM00184">
    <property type="entry name" value="RING"/>
    <property type="match status" value="1"/>
</dbReference>
<name>A0AA47PB23_MERPO</name>
<dbReference type="PROSITE" id="PS00518">
    <property type="entry name" value="ZF_RING_1"/>
    <property type="match status" value="1"/>
</dbReference>
<feature type="region of interest" description="Disordered" evidence="5">
    <location>
        <begin position="1"/>
        <end position="21"/>
    </location>
</feature>
<organism evidence="8 9">
    <name type="scientific">Merluccius polli</name>
    <name type="common">Benguela hake</name>
    <name type="synonym">Merluccius cadenati</name>
    <dbReference type="NCBI Taxonomy" id="89951"/>
    <lineage>
        <taxon>Eukaryota</taxon>
        <taxon>Metazoa</taxon>
        <taxon>Chordata</taxon>
        <taxon>Craniata</taxon>
        <taxon>Vertebrata</taxon>
        <taxon>Euteleostomi</taxon>
        <taxon>Actinopterygii</taxon>
        <taxon>Neopterygii</taxon>
        <taxon>Teleostei</taxon>
        <taxon>Neoteleostei</taxon>
        <taxon>Acanthomorphata</taxon>
        <taxon>Zeiogadaria</taxon>
        <taxon>Gadariae</taxon>
        <taxon>Gadiformes</taxon>
        <taxon>Gadoidei</taxon>
        <taxon>Merlucciidae</taxon>
        <taxon>Merluccius</taxon>
    </lineage>
</organism>
<evidence type="ECO:0000313" key="8">
    <source>
        <dbReference type="EMBL" id="KAK0152872.1"/>
    </source>
</evidence>
<dbReference type="Gene3D" id="3.30.40.10">
    <property type="entry name" value="Zinc/RING finger domain, C3HC4 (zinc finger)"/>
    <property type="match status" value="1"/>
</dbReference>
<keyword evidence="6" id="KW-0472">Membrane</keyword>
<evidence type="ECO:0000256" key="3">
    <source>
        <dbReference type="ARBA" id="ARBA00022833"/>
    </source>
</evidence>
<evidence type="ECO:0000256" key="6">
    <source>
        <dbReference type="SAM" id="Phobius"/>
    </source>
</evidence>
<dbReference type="GO" id="GO:0061630">
    <property type="term" value="F:ubiquitin protein ligase activity"/>
    <property type="evidence" value="ECO:0007669"/>
    <property type="project" value="InterPro"/>
</dbReference>
<dbReference type="PANTHER" id="PTHR22894:SF2">
    <property type="entry name" value="RING-TYPE DOMAIN-CONTAINING PROTEIN"/>
    <property type="match status" value="1"/>
</dbReference>
<dbReference type="InterPro" id="IPR001841">
    <property type="entry name" value="Znf_RING"/>
</dbReference>
<feature type="compositionally biased region" description="Low complexity" evidence="5">
    <location>
        <begin position="176"/>
        <end position="187"/>
    </location>
</feature>
<comment type="caution">
    <text evidence="8">The sequence shown here is derived from an EMBL/GenBank/DDBJ whole genome shotgun (WGS) entry which is preliminary data.</text>
</comment>
<protein>
    <submittedName>
        <fullName evidence="8">E3 ubiquitin-protein ligase RNF170</fullName>
    </submittedName>
</protein>
<dbReference type="InterPro" id="IPR027370">
    <property type="entry name" value="Znf-RING_euk"/>
</dbReference>
<evidence type="ECO:0000256" key="4">
    <source>
        <dbReference type="PROSITE-ProRule" id="PRU00175"/>
    </source>
</evidence>
<gene>
    <name evidence="8" type="primary">RNF170</name>
    <name evidence="8" type="ORF">N1851_005466</name>
</gene>
<dbReference type="EMBL" id="JAOPHQ010000882">
    <property type="protein sequence ID" value="KAK0152872.1"/>
    <property type="molecule type" value="Genomic_DNA"/>
</dbReference>
<keyword evidence="9" id="KW-1185">Reference proteome</keyword>
<dbReference type="GO" id="GO:0008270">
    <property type="term" value="F:zinc ion binding"/>
    <property type="evidence" value="ECO:0007669"/>
    <property type="project" value="UniProtKB-KW"/>
</dbReference>